<keyword evidence="5" id="KW-0479">Metal-binding</keyword>
<evidence type="ECO:0000313" key="13">
    <source>
        <dbReference type="EMBL" id="WWC92639.1"/>
    </source>
</evidence>
<feature type="region of interest" description="Disordered" evidence="11">
    <location>
        <begin position="30"/>
        <end position="49"/>
    </location>
</feature>
<dbReference type="SUPFAM" id="SSF52025">
    <property type="entry name" value="PA domain"/>
    <property type="match status" value="1"/>
</dbReference>
<proteinExistence type="predicted"/>
<feature type="compositionally biased region" description="Polar residues" evidence="11">
    <location>
        <begin position="533"/>
        <end position="548"/>
    </location>
</feature>
<dbReference type="GO" id="GO:0061630">
    <property type="term" value="F:ubiquitin protein ligase activity"/>
    <property type="evidence" value="ECO:0007669"/>
    <property type="project" value="UniProtKB-EC"/>
</dbReference>
<dbReference type="GeneID" id="91098266"/>
<evidence type="ECO:0000256" key="8">
    <source>
        <dbReference type="ARBA" id="ARBA00022989"/>
    </source>
</evidence>
<feature type="domain" description="RING-type" evidence="12">
    <location>
        <begin position="477"/>
        <end position="519"/>
    </location>
</feature>
<dbReference type="SMART" id="SM00184">
    <property type="entry name" value="RING"/>
    <property type="match status" value="1"/>
</dbReference>
<gene>
    <name evidence="13" type="ORF">L201_007598</name>
</gene>
<evidence type="ECO:0000256" key="1">
    <source>
        <dbReference type="ARBA" id="ARBA00000900"/>
    </source>
</evidence>
<evidence type="ECO:0000256" key="4">
    <source>
        <dbReference type="ARBA" id="ARBA00022692"/>
    </source>
</evidence>
<keyword evidence="6 10" id="KW-0863">Zinc-finger</keyword>
<evidence type="ECO:0000256" key="11">
    <source>
        <dbReference type="SAM" id="MobiDB-lite"/>
    </source>
</evidence>
<evidence type="ECO:0000256" key="10">
    <source>
        <dbReference type="PROSITE-ProRule" id="PRU00175"/>
    </source>
</evidence>
<dbReference type="AlphaFoldDB" id="A0AAX4K5H5"/>
<comment type="subcellular location">
    <subcellularLocation>
        <location evidence="2">Membrane</location>
        <topology evidence="2">Single-pass membrane protein</topology>
    </subcellularLocation>
</comment>
<dbReference type="PANTHER" id="PTHR47168">
    <property type="entry name" value="RING ZINC FINGER DOMAIN SUPERFAMILY PROTEIN-RELATED"/>
    <property type="match status" value="1"/>
</dbReference>
<feature type="region of interest" description="Disordered" evidence="11">
    <location>
        <begin position="590"/>
        <end position="625"/>
    </location>
</feature>
<evidence type="ECO:0000259" key="12">
    <source>
        <dbReference type="PROSITE" id="PS50089"/>
    </source>
</evidence>
<keyword evidence="4" id="KW-0812">Transmembrane</keyword>
<evidence type="ECO:0000256" key="3">
    <source>
        <dbReference type="ARBA" id="ARBA00012483"/>
    </source>
</evidence>
<dbReference type="InterPro" id="IPR046450">
    <property type="entry name" value="PA_dom_sf"/>
</dbReference>
<name>A0AAX4K5H5_9TREE</name>
<evidence type="ECO:0000256" key="9">
    <source>
        <dbReference type="ARBA" id="ARBA00023136"/>
    </source>
</evidence>
<dbReference type="InterPro" id="IPR051653">
    <property type="entry name" value="E3_ligase_sorting_rcpt"/>
</dbReference>
<dbReference type="InterPro" id="IPR003137">
    <property type="entry name" value="PA_domain"/>
</dbReference>
<dbReference type="EMBL" id="CP144108">
    <property type="protein sequence ID" value="WWC92639.1"/>
    <property type="molecule type" value="Genomic_DNA"/>
</dbReference>
<keyword evidence="8" id="KW-1133">Transmembrane helix</keyword>
<dbReference type="FunFam" id="3.30.40.10:FF:000388">
    <property type="entry name" value="Putative RING zinc finger domain superfamily protein"/>
    <property type="match status" value="1"/>
</dbReference>
<keyword evidence="7" id="KW-0862">Zinc</keyword>
<feature type="compositionally biased region" description="Low complexity" evidence="11">
    <location>
        <begin position="371"/>
        <end position="382"/>
    </location>
</feature>
<dbReference type="EC" id="2.3.2.27" evidence="3"/>
<feature type="region of interest" description="Disordered" evidence="11">
    <location>
        <begin position="533"/>
        <end position="555"/>
    </location>
</feature>
<dbReference type="CDD" id="cd16473">
    <property type="entry name" value="RING-H2_RNF103"/>
    <property type="match status" value="1"/>
</dbReference>
<dbReference type="GO" id="GO:0008270">
    <property type="term" value="F:zinc ion binding"/>
    <property type="evidence" value="ECO:0007669"/>
    <property type="project" value="UniProtKB-KW"/>
</dbReference>
<feature type="compositionally biased region" description="Basic and acidic residues" evidence="11">
    <location>
        <begin position="396"/>
        <end position="405"/>
    </location>
</feature>
<dbReference type="Gene3D" id="3.30.40.10">
    <property type="entry name" value="Zinc/RING finger domain, C3HC4 (zinc finger)"/>
    <property type="match status" value="1"/>
</dbReference>
<sequence>MLVGSLSIPSNTIELDGSAKNEELENTPFINNHNNQEDIQNNDNDNDDGDYFDLGSNLDSLGFDLVGQVPLHLPPHPNQSGILLKENNQGWLSKLLSMSGEGEVVVHLPPVSERHNISLPHRPASFPDISQLSKDAQLPLSGFLISFEKLISSSSEELDYHDNKNHEEKDQTQAIWNNEKLGCLKPIGLPRPPPKNEFTKIGLIERGGCDFATKVRSAQDKGLNAVIVGDSPLHPNESDEEGRKRQSLITMFSPEDTDSISIPSVFVSRASYLTLRDLLANGTSSGRQENEGLWIDISQGSDDTGALTSLLSFALLMPTLFLLCTIAIHRFRLARQREKDRAPPMIVLSLPERVWTPDIVWEKDDSSPELSIHSHPSRSSSPTNNIDHPILINKTHASENDEERPIASSSSLPLSTPPPPPISASEVRTPPAVSIEMTNPLDNNNDNNELSIPNKLKIAVENTKKQVKRQYFSKDECAICMDNFQRGDIVRILPCGHVFHKEECDEWLMKWRKLCPTCRADVTLPSGANIKGSTITPVSNPPNTSNGLSIDGLPEGGGQRSWTSFIRSARERLYGYGNEIRFGVGRNNNRLRLDETSDGSSQGERTPLVTRSPGPSGDRGQSTDV</sequence>
<evidence type="ECO:0000256" key="5">
    <source>
        <dbReference type="ARBA" id="ARBA00022723"/>
    </source>
</evidence>
<accession>A0AAX4K5H5</accession>
<feature type="compositionally biased region" description="Low complexity" evidence="11">
    <location>
        <begin position="31"/>
        <end position="43"/>
    </location>
</feature>
<evidence type="ECO:0000256" key="6">
    <source>
        <dbReference type="ARBA" id="ARBA00022771"/>
    </source>
</evidence>
<dbReference type="Pfam" id="PF13639">
    <property type="entry name" value="zf-RING_2"/>
    <property type="match status" value="1"/>
</dbReference>
<comment type="catalytic activity">
    <reaction evidence="1">
        <text>S-ubiquitinyl-[E2 ubiquitin-conjugating enzyme]-L-cysteine + [acceptor protein]-L-lysine = [E2 ubiquitin-conjugating enzyme]-L-cysteine + N(6)-ubiquitinyl-[acceptor protein]-L-lysine.</text>
        <dbReference type="EC" id="2.3.2.27"/>
    </reaction>
</comment>
<dbReference type="InterPro" id="IPR001841">
    <property type="entry name" value="Znf_RING"/>
</dbReference>
<dbReference type="Pfam" id="PF02225">
    <property type="entry name" value="PA"/>
    <property type="match status" value="1"/>
</dbReference>
<reference evidence="13 14" key="1">
    <citation type="submission" date="2024-01" db="EMBL/GenBank/DDBJ databases">
        <title>Comparative genomics of Cryptococcus and Kwoniella reveals pathogenesis evolution and contrasting modes of karyotype evolution via chromosome fusion or intercentromeric recombination.</title>
        <authorList>
            <person name="Coelho M.A."/>
            <person name="David-Palma M."/>
            <person name="Shea T."/>
            <person name="Bowers K."/>
            <person name="McGinley-Smith S."/>
            <person name="Mohammad A.W."/>
            <person name="Gnirke A."/>
            <person name="Yurkov A.M."/>
            <person name="Nowrousian M."/>
            <person name="Sun S."/>
            <person name="Cuomo C.A."/>
            <person name="Heitman J."/>
        </authorList>
    </citation>
    <scope>NUCLEOTIDE SEQUENCE [LARGE SCALE GENOMIC DNA]</scope>
    <source>
        <strain evidence="13 14">CBS 6074</strain>
    </source>
</reference>
<dbReference type="RefSeq" id="XP_066079401.1">
    <property type="nucleotide sequence ID" value="XM_066223304.1"/>
</dbReference>
<dbReference type="SUPFAM" id="SSF57850">
    <property type="entry name" value="RING/U-box"/>
    <property type="match status" value="1"/>
</dbReference>
<dbReference type="InterPro" id="IPR013083">
    <property type="entry name" value="Znf_RING/FYVE/PHD"/>
</dbReference>
<dbReference type="Proteomes" id="UP001355207">
    <property type="component" value="Chromosome 11"/>
</dbReference>
<protein>
    <recommendedName>
        <fullName evidence="3">RING-type E3 ubiquitin transferase</fullName>
        <ecNumber evidence="3">2.3.2.27</ecNumber>
    </recommendedName>
</protein>
<evidence type="ECO:0000256" key="7">
    <source>
        <dbReference type="ARBA" id="ARBA00022833"/>
    </source>
</evidence>
<dbReference type="Gene3D" id="3.50.30.30">
    <property type="match status" value="1"/>
</dbReference>
<evidence type="ECO:0000256" key="2">
    <source>
        <dbReference type="ARBA" id="ARBA00004167"/>
    </source>
</evidence>
<evidence type="ECO:0000313" key="14">
    <source>
        <dbReference type="Proteomes" id="UP001355207"/>
    </source>
</evidence>
<dbReference type="PROSITE" id="PS50089">
    <property type="entry name" value="ZF_RING_2"/>
    <property type="match status" value="1"/>
</dbReference>
<keyword evidence="14" id="KW-1185">Reference proteome</keyword>
<feature type="region of interest" description="Disordered" evidence="11">
    <location>
        <begin position="366"/>
        <end position="429"/>
    </location>
</feature>
<dbReference type="PANTHER" id="PTHR47168:SF1">
    <property type="entry name" value="OS02G0798600 PROTEIN"/>
    <property type="match status" value="1"/>
</dbReference>
<organism evidence="13 14">
    <name type="scientific">Kwoniella dendrophila CBS 6074</name>
    <dbReference type="NCBI Taxonomy" id="1295534"/>
    <lineage>
        <taxon>Eukaryota</taxon>
        <taxon>Fungi</taxon>
        <taxon>Dikarya</taxon>
        <taxon>Basidiomycota</taxon>
        <taxon>Agaricomycotina</taxon>
        <taxon>Tremellomycetes</taxon>
        <taxon>Tremellales</taxon>
        <taxon>Cryptococcaceae</taxon>
        <taxon>Kwoniella</taxon>
    </lineage>
</organism>
<keyword evidence="9" id="KW-0472">Membrane</keyword>
<dbReference type="GO" id="GO:0016020">
    <property type="term" value="C:membrane"/>
    <property type="evidence" value="ECO:0007669"/>
    <property type="project" value="UniProtKB-SubCell"/>
</dbReference>